<evidence type="ECO:0000256" key="1">
    <source>
        <dbReference type="SAM" id="MobiDB-lite"/>
    </source>
</evidence>
<accession>A0ABX6K090</accession>
<dbReference type="RefSeq" id="WP_166330050.1">
    <property type="nucleotide sequence ID" value="NZ_CP049933.1"/>
</dbReference>
<proteinExistence type="predicted"/>
<name>A0ABX6K090_9MICO</name>
<gene>
    <name evidence="2" type="ORF">G7066_07105</name>
</gene>
<dbReference type="EMBL" id="CP049933">
    <property type="protein sequence ID" value="QIM18455.1"/>
    <property type="molecule type" value="Genomic_DNA"/>
</dbReference>
<feature type="compositionally biased region" description="Gly residues" evidence="1">
    <location>
        <begin position="88"/>
        <end position="100"/>
    </location>
</feature>
<organism evidence="2 3">
    <name type="scientific">Leucobacter coleopterorum</name>
    <dbReference type="NCBI Taxonomy" id="2714933"/>
    <lineage>
        <taxon>Bacteria</taxon>
        <taxon>Bacillati</taxon>
        <taxon>Actinomycetota</taxon>
        <taxon>Actinomycetes</taxon>
        <taxon>Micrococcales</taxon>
        <taxon>Microbacteriaceae</taxon>
        <taxon>Leucobacter</taxon>
    </lineage>
</organism>
<dbReference type="Proteomes" id="UP000503441">
    <property type="component" value="Chromosome"/>
</dbReference>
<protein>
    <submittedName>
        <fullName evidence="2">Uncharacterized protein</fullName>
    </submittedName>
</protein>
<evidence type="ECO:0000313" key="3">
    <source>
        <dbReference type="Proteomes" id="UP000503441"/>
    </source>
</evidence>
<keyword evidence="3" id="KW-1185">Reference proteome</keyword>
<feature type="region of interest" description="Disordered" evidence="1">
    <location>
        <begin position="88"/>
        <end position="116"/>
    </location>
</feature>
<sequence>MKLFADIDTQIALIRALLGDAMEVSVLPSVVNQLDDTDAILLLERASELGQLAERLGTTAAGVVAQRAEAARQVRVGEALINGELGGVGISGPGNGGSSGANGVDGKAGFDGAGAP</sequence>
<reference evidence="2 3" key="1">
    <citation type="submission" date="2020-03" db="EMBL/GenBank/DDBJ databases">
        <title>Leucobacter sp. nov., isolated from beetles.</title>
        <authorList>
            <person name="Hyun D.-W."/>
            <person name="Bae J.-W."/>
        </authorList>
    </citation>
    <scope>NUCLEOTIDE SEQUENCE [LARGE SCALE GENOMIC DNA]</scope>
    <source>
        <strain evidence="2 3">HDW9A</strain>
    </source>
</reference>
<evidence type="ECO:0000313" key="2">
    <source>
        <dbReference type="EMBL" id="QIM18455.1"/>
    </source>
</evidence>